<proteinExistence type="predicted"/>
<gene>
    <name evidence="1" type="ORF">LCGC14_2235640</name>
</gene>
<name>A0A0F9G1Z4_9ZZZZ</name>
<protein>
    <submittedName>
        <fullName evidence="1">Uncharacterized protein</fullName>
    </submittedName>
</protein>
<organism evidence="1">
    <name type="scientific">marine sediment metagenome</name>
    <dbReference type="NCBI Taxonomy" id="412755"/>
    <lineage>
        <taxon>unclassified sequences</taxon>
        <taxon>metagenomes</taxon>
        <taxon>ecological metagenomes</taxon>
    </lineage>
</organism>
<evidence type="ECO:0000313" key="1">
    <source>
        <dbReference type="EMBL" id="KKL57412.1"/>
    </source>
</evidence>
<dbReference type="AlphaFoldDB" id="A0A0F9G1Z4"/>
<feature type="non-terminal residue" evidence="1">
    <location>
        <position position="1"/>
    </location>
</feature>
<accession>A0A0F9G1Z4</accession>
<reference evidence="1" key="1">
    <citation type="journal article" date="2015" name="Nature">
        <title>Complex archaea that bridge the gap between prokaryotes and eukaryotes.</title>
        <authorList>
            <person name="Spang A."/>
            <person name="Saw J.H."/>
            <person name="Jorgensen S.L."/>
            <person name="Zaremba-Niedzwiedzka K."/>
            <person name="Martijn J."/>
            <person name="Lind A.E."/>
            <person name="van Eijk R."/>
            <person name="Schleper C."/>
            <person name="Guy L."/>
            <person name="Ettema T.J."/>
        </authorList>
    </citation>
    <scope>NUCLEOTIDE SEQUENCE</scope>
</reference>
<comment type="caution">
    <text evidence="1">The sequence shown here is derived from an EMBL/GenBank/DDBJ whole genome shotgun (WGS) entry which is preliminary data.</text>
</comment>
<dbReference type="EMBL" id="LAZR01030175">
    <property type="protein sequence ID" value="KKL57412.1"/>
    <property type="molecule type" value="Genomic_DNA"/>
</dbReference>
<sequence length="37" mass="4315">WGNANLVKSGDDRKRYIESLVDADRGDYKKLLEFVRS</sequence>